<proteinExistence type="predicted"/>
<sequence length="387" mass="42562">MTILNSSILPIIFISLFGVVGLVGCQSAPIKSSKPPPTVNIPTMDTPAPTKEIVVKEAQVIQWANGYDWQLQQVVDAQGNTITIPTSPPIKLEVAPDIINLYQGCQNYSLEFMTLLAPPFPYHTSGTPQPQSDCIESGSDNVINNSGSIIETLFPKYPYFNFNIQLISQAQPTKTTQTAPKRLALVIEHGNTFIFQGTPKILPKPAGLPITDELLADYQWRLVNAVKNKYDNNGKLVSKALISDFYHPDFPISLSFPDYNNNQYASFYSNCNYGVGGSYALLEDNTLLVGRGAQTAMSCGLNGDRVEARLSKLMTRSKSQLTLSLQPAKPALETQADFPHYNLLQTMETGETLLWQNEPIPTPKPYPNSSLNSDLVDKVETEAANTD</sequence>
<dbReference type="Gene3D" id="2.40.128.270">
    <property type="match status" value="1"/>
</dbReference>
<comment type="caution">
    <text evidence="2">The sequence shown here is derived from an EMBL/GenBank/DDBJ whole genome shotgun (WGS) entry which is preliminary data.</text>
</comment>
<name>A0A5C7A4P2_9GAMM</name>
<dbReference type="Proteomes" id="UP000321903">
    <property type="component" value="Unassembled WGS sequence"/>
</dbReference>
<evidence type="ECO:0000313" key="3">
    <source>
        <dbReference type="Proteomes" id="UP000321903"/>
    </source>
</evidence>
<dbReference type="AlphaFoldDB" id="A0A5C7A4P2"/>
<evidence type="ECO:0008006" key="4">
    <source>
        <dbReference type="Google" id="ProtNLM"/>
    </source>
</evidence>
<dbReference type="InterPro" id="IPR038670">
    <property type="entry name" value="HslJ-like_sf"/>
</dbReference>
<evidence type="ECO:0000313" key="2">
    <source>
        <dbReference type="EMBL" id="TXD98409.1"/>
    </source>
</evidence>
<feature type="region of interest" description="Disordered" evidence="1">
    <location>
        <begin position="356"/>
        <end position="387"/>
    </location>
</feature>
<dbReference type="RefSeq" id="WP_147222843.1">
    <property type="nucleotide sequence ID" value="NZ_CAJGYY010000001.1"/>
</dbReference>
<dbReference type="EMBL" id="VORZ01000001">
    <property type="protein sequence ID" value="TXD98409.1"/>
    <property type="molecule type" value="Genomic_DNA"/>
</dbReference>
<reference evidence="2 3" key="1">
    <citation type="submission" date="2019-08" db="EMBL/GenBank/DDBJ databases">
        <title>Genome sequence of Psychrobacter frigidicola ACAM304 (type strain).</title>
        <authorList>
            <person name="Bowman J.P."/>
        </authorList>
    </citation>
    <scope>NUCLEOTIDE SEQUENCE [LARGE SCALE GENOMIC DNA]</scope>
    <source>
        <strain evidence="2 3">ACAM 304</strain>
    </source>
</reference>
<evidence type="ECO:0000256" key="1">
    <source>
        <dbReference type="SAM" id="MobiDB-lite"/>
    </source>
</evidence>
<organism evidence="2 3">
    <name type="scientific">Psychrobacter frigidicola</name>
    <dbReference type="NCBI Taxonomy" id="45611"/>
    <lineage>
        <taxon>Bacteria</taxon>
        <taxon>Pseudomonadati</taxon>
        <taxon>Pseudomonadota</taxon>
        <taxon>Gammaproteobacteria</taxon>
        <taxon>Moraxellales</taxon>
        <taxon>Moraxellaceae</taxon>
        <taxon>Psychrobacter</taxon>
    </lineage>
</organism>
<dbReference type="OrthoDB" id="6658949at2"/>
<keyword evidence="3" id="KW-1185">Reference proteome</keyword>
<protein>
    <recommendedName>
        <fullName evidence="4">META domain-containing protein</fullName>
    </recommendedName>
</protein>
<gene>
    <name evidence="2" type="ORF">ES754_05690</name>
</gene>
<accession>A0A5C7A4P2</accession>